<dbReference type="InterPro" id="IPR055958">
    <property type="entry name" value="DUF7536"/>
</dbReference>
<keyword evidence="1" id="KW-1133">Transmembrane helix</keyword>
<name>A0AAE3K3B5_9EURY</name>
<gene>
    <name evidence="2" type="ORF">AArcSt11_02545</name>
</gene>
<keyword evidence="3" id="KW-1185">Reference proteome</keyword>
<keyword evidence="1" id="KW-0812">Transmembrane</keyword>
<evidence type="ECO:0008006" key="4">
    <source>
        <dbReference type="Google" id="ProtNLM"/>
    </source>
</evidence>
<proteinExistence type="predicted"/>
<keyword evidence="1" id="KW-0472">Membrane</keyword>
<evidence type="ECO:0000313" key="3">
    <source>
        <dbReference type="Proteomes" id="UP001202674"/>
    </source>
</evidence>
<reference evidence="2 3" key="1">
    <citation type="journal article" date="2022" name="Syst. Appl. Microbiol.">
        <title>Natronocalculus amylovorans gen. nov., sp. nov., and Natranaeroarchaeum aerophilus sp. nov., dominant culturable amylolytic natronoarchaea from hypersaline soda lakes in southwestern Siberia.</title>
        <authorList>
            <person name="Sorokin D.Y."/>
            <person name="Elcheninov A.G."/>
            <person name="Khizhniak T.V."/>
            <person name="Koenen M."/>
            <person name="Bale N.J."/>
            <person name="Damste J.S.S."/>
            <person name="Kublanov I.V."/>
        </authorList>
    </citation>
    <scope>NUCLEOTIDE SEQUENCE [LARGE SCALE GENOMIC DNA]</scope>
    <source>
        <strain evidence="2 3">AArc-St1-1</strain>
    </source>
</reference>
<dbReference type="Proteomes" id="UP001202674">
    <property type="component" value="Unassembled WGS sequence"/>
</dbReference>
<evidence type="ECO:0000313" key="2">
    <source>
        <dbReference type="EMBL" id="MCL9812532.1"/>
    </source>
</evidence>
<dbReference type="Pfam" id="PF24380">
    <property type="entry name" value="DUF7536"/>
    <property type="match status" value="1"/>
</dbReference>
<evidence type="ECO:0000256" key="1">
    <source>
        <dbReference type="SAM" id="Phobius"/>
    </source>
</evidence>
<accession>A0AAE3K3B5</accession>
<organism evidence="2 3">
    <name type="scientific">Natranaeroarchaeum aerophilus</name>
    <dbReference type="NCBI Taxonomy" id="2917711"/>
    <lineage>
        <taxon>Archaea</taxon>
        <taxon>Methanobacteriati</taxon>
        <taxon>Methanobacteriota</taxon>
        <taxon>Stenosarchaea group</taxon>
        <taxon>Halobacteria</taxon>
        <taxon>Halobacteriales</taxon>
        <taxon>Natronoarchaeaceae</taxon>
        <taxon>Natranaeroarchaeum</taxon>
    </lineage>
</organism>
<dbReference type="RefSeq" id="WP_250594310.1">
    <property type="nucleotide sequence ID" value="NZ_JAKRVY010000001.1"/>
</dbReference>
<protein>
    <recommendedName>
        <fullName evidence="4">DUF485 domain-containing protein</fullName>
    </recommendedName>
</protein>
<dbReference type="AlphaFoldDB" id="A0AAE3K3B5"/>
<dbReference type="EMBL" id="JAKRVY010000001">
    <property type="protein sequence ID" value="MCL9812532.1"/>
    <property type="molecule type" value="Genomic_DNA"/>
</dbReference>
<comment type="caution">
    <text evidence="2">The sequence shown here is derived from an EMBL/GenBank/DDBJ whole genome shotgun (WGS) entry which is preliminary data.</text>
</comment>
<feature type="transmembrane region" description="Helical" evidence="1">
    <location>
        <begin position="61"/>
        <end position="88"/>
    </location>
</feature>
<sequence length="97" mass="10552">MSQEQFERTETGPDHDGTKRFAAALGVGRNAKIAIAVSFVLSALLYGTFVITPAETAHHPVLYAGLTAVIWFALALTFTLVLTAYSAWKLVREDNDP</sequence>
<feature type="transmembrane region" description="Helical" evidence="1">
    <location>
        <begin position="33"/>
        <end position="54"/>
    </location>
</feature>